<name>A0A183Q3T8_9TREM</name>
<keyword evidence="2" id="KW-1185">Reference proteome</keyword>
<accession>A0A183Q3T8</accession>
<sequence>MENSDQLLVGKFHVLMMPVITTNCWIDSQHYLLLRVAVVVLTNH</sequence>
<evidence type="ECO:0000313" key="2">
    <source>
        <dbReference type="Proteomes" id="UP000269396"/>
    </source>
</evidence>
<dbReference type="EMBL" id="UZAL01046858">
    <property type="protein sequence ID" value="VDP84530.1"/>
    <property type="molecule type" value="Genomic_DNA"/>
</dbReference>
<organism evidence="1 2">
    <name type="scientific">Schistosoma mattheei</name>
    <dbReference type="NCBI Taxonomy" id="31246"/>
    <lineage>
        <taxon>Eukaryota</taxon>
        <taxon>Metazoa</taxon>
        <taxon>Spiralia</taxon>
        <taxon>Lophotrochozoa</taxon>
        <taxon>Platyhelminthes</taxon>
        <taxon>Trematoda</taxon>
        <taxon>Digenea</taxon>
        <taxon>Strigeidida</taxon>
        <taxon>Schistosomatoidea</taxon>
        <taxon>Schistosomatidae</taxon>
        <taxon>Schistosoma</taxon>
    </lineage>
</organism>
<gene>
    <name evidence="1" type="ORF">SMTD_LOCUS21274</name>
</gene>
<evidence type="ECO:0000313" key="1">
    <source>
        <dbReference type="EMBL" id="VDP84530.1"/>
    </source>
</evidence>
<dbReference type="Proteomes" id="UP000269396">
    <property type="component" value="Unassembled WGS sequence"/>
</dbReference>
<proteinExistence type="predicted"/>
<dbReference type="AlphaFoldDB" id="A0A183Q3T8"/>
<reference evidence="1 2" key="1">
    <citation type="submission" date="2018-11" db="EMBL/GenBank/DDBJ databases">
        <authorList>
            <consortium name="Pathogen Informatics"/>
        </authorList>
    </citation>
    <scope>NUCLEOTIDE SEQUENCE [LARGE SCALE GENOMIC DNA]</scope>
    <source>
        <strain>Denwood</strain>
        <strain evidence="2">Zambia</strain>
    </source>
</reference>
<protein>
    <submittedName>
        <fullName evidence="1">Uncharacterized protein</fullName>
    </submittedName>
</protein>